<dbReference type="AlphaFoldDB" id="A0A024SIF7"/>
<feature type="domain" description="CobW/HypB/UreG nucleotide-binding" evidence="2">
    <location>
        <begin position="30"/>
        <end position="227"/>
    </location>
</feature>
<feature type="compositionally biased region" description="Low complexity" evidence="1">
    <location>
        <begin position="561"/>
        <end position="571"/>
    </location>
</feature>
<dbReference type="OrthoDB" id="258627at2759"/>
<dbReference type="Gene3D" id="3.30.1220.10">
    <property type="entry name" value="CobW-like, C-terminal domain"/>
    <property type="match status" value="1"/>
</dbReference>
<dbReference type="InterPro" id="IPR027417">
    <property type="entry name" value="P-loop_NTPase"/>
</dbReference>
<feature type="compositionally biased region" description="Low complexity" evidence="1">
    <location>
        <begin position="603"/>
        <end position="613"/>
    </location>
</feature>
<proteinExistence type="predicted"/>
<dbReference type="SUPFAM" id="SSF52540">
    <property type="entry name" value="P-loop containing nucleoside triphosphate hydrolases"/>
    <property type="match status" value="1"/>
</dbReference>
<dbReference type="InterPro" id="IPR036627">
    <property type="entry name" value="CobW-likC_sf"/>
</dbReference>
<dbReference type="InterPro" id="IPR003495">
    <property type="entry name" value="CobW/HypB/UreG_nucleotide-bd"/>
</dbReference>
<evidence type="ECO:0000313" key="5">
    <source>
        <dbReference type="Proteomes" id="UP000024376"/>
    </source>
</evidence>
<feature type="region of interest" description="Disordered" evidence="1">
    <location>
        <begin position="420"/>
        <end position="669"/>
    </location>
</feature>
<dbReference type="InterPro" id="IPR051316">
    <property type="entry name" value="Zinc-reg_GTPase_activator"/>
</dbReference>
<dbReference type="CDD" id="cd03112">
    <property type="entry name" value="CobW-like"/>
    <property type="match status" value="1"/>
</dbReference>
<name>A0A024SIF7_HYPJR</name>
<dbReference type="InterPro" id="IPR007282">
    <property type="entry name" value="NOT2/3/5_C"/>
</dbReference>
<dbReference type="KEGG" id="trr:M419DRAFT_135927"/>
<sequence length="855" mass="92762">MDLDDDAPPELVEVSGGIKDSDEGPNVKVPITIVTGYLGAGKTTLLNYILTAQHGKKIAVIMNEFGDSVDIEKSLTVSQGDNRVEEWLEVGNGCLCCSVKDTGVNAIESLMEKKGAFDYILLETTGLADPGNIAPLFWVDDGLGSTIYLDGVVTLVDAKNILQSLDDPKGKIEDHNEHDHHGPLMTTAHVQISHADVIVLNKADLVSEDHLRIVRERIESINGAARIHVTERSVVPQLEGFLLDLHAYDQFNVAEAKSKGHSHLDPTISTVAIPVPALRPEQLQDVDRWLRTVLWDHKLPDTETAAEFEIHRSKGRLVFDNGDVKLLQGVREIFELIEAPDGADVSSTEGAVPQSLRGMPGAFGGQQQPQQGRSVSTRLPNGKLANNTSGWAFNAAVPMGGAAFQNQARQLGGNVSFAQSLSGSQPATPLDLSEFPSLSNNSQIPSTTQGSMWSTAGSSRTISGPIQRNQPAPGPSQQGGQDDLFGPPSSRLQQSNQGPFRFGPQPTQVQPNSVDDFPPLNRTSNGEIGSERGANLMSSLGFNPQNPGSSGPMQNNGGNGLLNALTATNRANEARSSPAIGTANGPGRQQQQQQQPPQPPTQAQPQPQAQQQQHDSKQKAATVREDDSAKASEVASPAGEGRGSLGVIGSEGPNGRSTERKDSQSAEVVDPLAGMPAVDKWGIKGLRTLMNTYPDYHAMIIGMDPSTIGLDLSSPELISTQVYSLFDDAPPKPTVNLNKFRLPECYSVTNVQPIDTKIQSFNEETLFWIFYSCPLDAKQQMAAVELHSRNWRWHKKLQVWLTKDEHMTPQILSPNHERGYYIVWDTATWRKDRREFTLHYGDLDTSLGQPPPVLS</sequence>
<dbReference type="Gene3D" id="2.30.30.1020">
    <property type="entry name" value="CCR4-NOT complex subunit 2/3/5, C-terminal domain"/>
    <property type="match status" value="1"/>
</dbReference>
<dbReference type="EMBL" id="KI911140">
    <property type="protein sequence ID" value="ETS05531.1"/>
    <property type="molecule type" value="Genomic_DNA"/>
</dbReference>
<dbReference type="GO" id="GO:0006355">
    <property type="term" value="P:regulation of DNA-templated transcription"/>
    <property type="evidence" value="ECO:0007669"/>
    <property type="project" value="InterPro"/>
</dbReference>
<feature type="domain" description="NOT2/NOT3/NOT5 C-terminal" evidence="3">
    <location>
        <begin position="722"/>
        <end position="843"/>
    </location>
</feature>
<evidence type="ECO:0000313" key="4">
    <source>
        <dbReference type="EMBL" id="ETS05531.1"/>
    </source>
</evidence>
<dbReference type="GO" id="GO:0005737">
    <property type="term" value="C:cytoplasm"/>
    <property type="evidence" value="ECO:0007669"/>
    <property type="project" value="TreeGrafter"/>
</dbReference>
<evidence type="ECO:0000259" key="3">
    <source>
        <dbReference type="Pfam" id="PF04153"/>
    </source>
</evidence>
<feature type="compositionally biased region" description="Basic and acidic residues" evidence="1">
    <location>
        <begin position="614"/>
        <end position="630"/>
    </location>
</feature>
<feature type="compositionally biased region" description="Polar residues" evidence="1">
    <location>
        <begin position="373"/>
        <end position="383"/>
    </location>
</feature>
<organism evidence="4 5">
    <name type="scientific">Hypocrea jecorina (strain ATCC 56765 / BCRC 32924 / NRRL 11460 / Rut C-30)</name>
    <name type="common">Trichoderma reesei</name>
    <dbReference type="NCBI Taxonomy" id="1344414"/>
    <lineage>
        <taxon>Eukaryota</taxon>
        <taxon>Fungi</taxon>
        <taxon>Dikarya</taxon>
        <taxon>Ascomycota</taxon>
        <taxon>Pezizomycotina</taxon>
        <taxon>Sordariomycetes</taxon>
        <taxon>Hypocreomycetidae</taxon>
        <taxon>Hypocreales</taxon>
        <taxon>Hypocreaceae</taxon>
        <taxon>Trichoderma</taxon>
    </lineage>
</organism>
<feature type="compositionally biased region" description="Polar residues" evidence="1">
    <location>
        <begin position="536"/>
        <end position="554"/>
    </location>
</feature>
<protein>
    <submittedName>
        <fullName evidence="4">CobW-domain-containing protein</fullName>
    </submittedName>
</protein>
<dbReference type="Pfam" id="PF04153">
    <property type="entry name" value="NOT2_3_5_C"/>
    <property type="match status" value="1"/>
</dbReference>
<feature type="compositionally biased region" description="Polar residues" evidence="1">
    <location>
        <begin position="436"/>
        <end position="469"/>
    </location>
</feature>
<gene>
    <name evidence="4" type="ORF">M419DRAFT_135927</name>
</gene>
<dbReference type="Proteomes" id="UP000024376">
    <property type="component" value="Unassembled WGS sequence"/>
</dbReference>
<feature type="region of interest" description="Disordered" evidence="1">
    <location>
        <begin position="344"/>
        <end position="383"/>
    </location>
</feature>
<dbReference type="Pfam" id="PF02492">
    <property type="entry name" value="cobW"/>
    <property type="match status" value="1"/>
</dbReference>
<dbReference type="GO" id="GO:0030015">
    <property type="term" value="C:CCR4-NOT core complex"/>
    <property type="evidence" value="ECO:0007669"/>
    <property type="project" value="UniProtKB-ARBA"/>
</dbReference>
<dbReference type="HOGENOM" id="CLU_007967_0_0_1"/>
<evidence type="ECO:0000256" key="1">
    <source>
        <dbReference type="SAM" id="MobiDB-lite"/>
    </source>
</evidence>
<dbReference type="PANTHER" id="PTHR13748">
    <property type="entry name" value="COBW-RELATED"/>
    <property type="match status" value="1"/>
</dbReference>
<dbReference type="Gene3D" id="3.40.50.300">
    <property type="entry name" value="P-loop containing nucleotide triphosphate hydrolases"/>
    <property type="match status" value="1"/>
</dbReference>
<reference evidence="5" key="1">
    <citation type="journal article" date="2013" name="Ind. Biotechnol.">
        <title>Comparative genomics analysis of Trichoderma reesei strains.</title>
        <authorList>
            <person name="Koike H."/>
            <person name="Aerts A."/>
            <person name="LaButti K."/>
            <person name="Grigoriev I.V."/>
            <person name="Baker S.E."/>
        </authorList>
    </citation>
    <scope>NUCLEOTIDE SEQUENCE [LARGE SCALE GENOMIC DNA]</scope>
    <source>
        <strain evidence="5">ATCC 56765 / BCRC 32924 / NRRL 11460 / Rut C-30</strain>
    </source>
</reference>
<accession>A0A024SIF7</accession>
<dbReference type="InterPro" id="IPR038635">
    <property type="entry name" value="CCR4-NOT_su2/3/5_C_sf"/>
</dbReference>
<dbReference type="GO" id="GO:0000289">
    <property type="term" value="P:nuclear-transcribed mRNA poly(A) tail shortening"/>
    <property type="evidence" value="ECO:0007669"/>
    <property type="project" value="UniProtKB-ARBA"/>
</dbReference>
<evidence type="ECO:0000259" key="2">
    <source>
        <dbReference type="Pfam" id="PF02492"/>
    </source>
</evidence>
<dbReference type="FunFam" id="2.30.30.1020:FF:000007">
    <property type="entry name" value="Putative not2 family protein"/>
    <property type="match status" value="1"/>
</dbReference>
<dbReference type="PANTHER" id="PTHR13748:SF31">
    <property type="entry name" value="ZINC-REGULATED GTPASE METALLOPROTEIN ACTIVATOR 1A-RELATED"/>
    <property type="match status" value="1"/>
</dbReference>